<dbReference type="SMART" id="SM00260">
    <property type="entry name" value="CheW"/>
    <property type="match status" value="1"/>
</dbReference>
<dbReference type="InterPro" id="IPR036061">
    <property type="entry name" value="CheW-like_dom_sf"/>
</dbReference>
<dbReference type="Pfam" id="PF01584">
    <property type="entry name" value="CheW"/>
    <property type="match status" value="1"/>
</dbReference>
<reference evidence="2 3" key="2">
    <citation type="journal article" date="2015" name="BMC Genomics">
        <title>Analysis of three genomes within the thermophilic bacterial species Caldanaerobacter subterraneus with a focus on carbon monoxide dehydrogenase evolution and hydrolase diversity.</title>
        <authorList>
            <person name="Sant'Anna F.H."/>
            <person name="Lebedinsky A.V."/>
            <person name="Sokolova T.G."/>
            <person name="Robb F.T."/>
            <person name="Gonzalez J.M."/>
        </authorList>
    </citation>
    <scope>NUCLEOTIDE SEQUENCE [LARGE SCALE GENOMIC DNA]</scope>
    <source>
        <strain evidence="2 3">DSM 12653</strain>
    </source>
</reference>
<protein>
    <submittedName>
        <fullName evidence="2">Chemotaxis signal transduction protein</fullName>
    </submittedName>
</protein>
<dbReference type="InterPro" id="IPR002545">
    <property type="entry name" value="CheW-lke_dom"/>
</dbReference>
<reference evidence="3" key="3">
    <citation type="submission" date="2015-02" db="EMBL/GenBank/DDBJ databases">
        <title>Genome analysis of three genomes within the thermophilic hydrogenogenic bacterial species Caldanaerobacter subterraneus.</title>
        <authorList>
            <person name="Sant'Anna F.H."/>
            <person name="Lebedinsky A."/>
            <person name="Sokolova T."/>
            <person name="Robb F.T."/>
            <person name="Gonzalez J.M."/>
        </authorList>
    </citation>
    <scope>NUCLEOTIDE SEQUENCE [LARGE SCALE GENOMIC DNA]</scope>
    <source>
        <strain evidence="3">DSM 12653</strain>
    </source>
</reference>
<dbReference type="Gene3D" id="2.30.30.40">
    <property type="entry name" value="SH3 Domains"/>
    <property type="match status" value="1"/>
</dbReference>
<evidence type="ECO:0000313" key="2">
    <source>
        <dbReference type="EMBL" id="KKC30267.1"/>
    </source>
</evidence>
<name>A0A0F5PNN2_9THEO</name>
<dbReference type="GO" id="GO:0005829">
    <property type="term" value="C:cytosol"/>
    <property type="evidence" value="ECO:0007669"/>
    <property type="project" value="TreeGrafter"/>
</dbReference>
<dbReference type="RefSeq" id="WP_043884033.1">
    <property type="nucleotide sequence ID" value="NZ_ABXP02000042.1"/>
</dbReference>
<accession>A0A0F5PNN2</accession>
<sequence>MPKKIVVFSLAEELYGLDIFDVHEVVKDVSITKIPETPEFIEGIINLRGKIIPVIDLKKRFGIGKKEKSKDSRIIIVEILGQKAGLIVDAVHEVITIDENSIEPPPPVTTIDTAFVEGIAKTDDKMIIIIKLHFLFKVNEKEMLLNASSEDTKERS</sequence>
<dbReference type="CDD" id="cd00732">
    <property type="entry name" value="CheW"/>
    <property type="match status" value="1"/>
</dbReference>
<feature type="domain" description="CheW-like" evidence="1">
    <location>
        <begin position="2"/>
        <end position="141"/>
    </location>
</feature>
<reference evidence="2 3" key="1">
    <citation type="submission" date="2008-07" db="EMBL/GenBank/DDBJ databases">
        <authorList>
            <person name="Gonzalez J."/>
            <person name="Sokolova T."/>
            <person name="Ferriera S."/>
            <person name="Johnson J."/>
            <person name="Kravitz S."/>
            <person name="Beeson K."/>
            <person name="Sutton G."/>
            <person name="Rogers Y.-H."/>
            <person name="Friedman R."/>
            <person name="Frazier M."/>
            <person name="Venter J.C."/>
        </authorList>
    </citation>
    <scope>NUCLEOTIDE SEQUENCE [LARGE SCALE GENOMIC DNA]</scope>
    <source>
        <strain evidence="2 3">DSM 12653</strain>
    </source>
</reference>
<dbReference type="EMBL" id="ABXP02000042">
    <property type="protein sequence ID" value="KKC30267.1"/>
    <property type="molecule type" value="Genomic_DNA"/>
</dbReference>
<dbReference type="PROSITE" id="PS50851">
    <property type="entry name" value="CHEW"/>
    <property type="match status" value="1"/>
</dbReference>
<dbReference type="AlphaFoldDB" id="A0A0F5PNN2"/>
<dbReference type="Proteomes" id="UP000010146">
    <property type="component" value="Unassembled WGS sequence"/>
</dbReference>
<organism evidence="2 3">
    <name type="scientific">Caldanaerobacter subterraneus subsp. pacificus DSM 12653</name>
    <dbReference type="NCBI Taxonomy" id="391606"/>
    <lineage>
        <taxon>Bacteria</taxon>
        <taxon>Bacillati</taxon>
        <taxon>Bacillota</taxon>
        <taxon>Clostridia</taxon>
        <taxon>Thermoanaerobacterales</taxon>
        <taxon>Thermoanaerobacteraceae</taxon>
        <taxon>Caldanaerobacter</taxon>
    </lineage>
</organism>
<dbReference type="PANTHER" id="PTHR22617:SF23">
    <property type="entry name" value="CHEMOTAXIS PROTEIN CHEW"/>
    <property type="match status" value="1"/>
</dbReference>
<evidence type="ECO:0000313" key="3">
    <source>
        <dbReference type="Proteomes" id="UP000010146"/>
    </source>
</evidence>
<evidence type="ECO:0000259" key="1">
    <source>
        <dbReference type="PROSITE" id="PS50851"/>
    </source>
</evidence>
<comment type="caution">
    <text evidence="2">The sequence shown here is derived from an EMBL/GenBank/DDBJ whole genome shotgun (WGS) entry which is preliminary data.</text>
</comment>
<dbReference type="PANTHER" id="PTHR22617">
    <property type="entry name" value="CHEMOTAXIS SENSOR HISTIDINE KINASE-RELATED"/>
    <property type="match status" value="1"/>
</dbReference>
<dbReference type="Gene3D" id="2.40.50.180">
    <property type="entry name" value="CheA-289, Domain 4"/>
    <property type="match status" value="1"/>
</dbReference>
<dbReference type="GO" id="GO:0006935">
    <property type="term" value="P:chemotaxis"/>
    <property type="evidence" value="ECO:0007669"/>
    <property type="project" value="InterPro"/>
</dbReference>
<dbReference type="SUPFAM" id="SSF50341">
    <property type="entry name" value="CheW-like"/>
    <property type="match status" value="1"/>
</dbReference>
<dbReference type="InterPro" id="IPR039315">
    <property type="entry name" value="CheW"/>
</dbReference>
<proteinExistence type="predicted"/>
<dbReference type="GO" id="GO:0007165">
    <property type="term" value="P:signal transduction"/>
    <property type="evidence" value="ECO:0007669"/>
    <property type="project" value="InterPro"/>
</dbReference>
<gene>
    <name evidence="2" type="ORF">CDSM653_00746</name>
</gene>